<sequence>MGLLKELYKNHPPDKLKNVSTVAKQYAGKERELVGLFTGNYGALSVRRLEENLDVLERSHQARMSSKESRKQRALALAGFEKGVSKKFSVDTALNSHLDDDMTSSHQLQTNDIDNESDADYAGSDVSLTEKVNKKEGESAAVAPYASEHNPVEEENDAFMKRIEAEEKEQVMKKIMDIPKLEEMSLTDDPESIEISADDNLTKGYFLRAIVYEIESVSDAKDVNSAVTETEGETVAVAIEDVSFNDDEEIPNVAYENIIAENIKAEAESVVEVEMRQEGL</sequence>
<keyword evidence="2" id="KW-1185">Reference proteome</keyword>
<gene>
    <name evidence="1" type="ORF">PsorP6_012712</name>
</gene>
<organism evidence="1 2">
    <name type="scientific">Peronosclerospora sorghi</name>
    <dbReference type="NCBI Taxonomy" id="230839"/>
    <lineage>
        <taxon>Eukaryota</taxon>
        <taxon>Sar</taxon>
        <taxon>Stramenopiles</taxon>
        <taxon>Oomycota</taxon>
        <taxon>Peronosporomycetes</taxon>
        <taxon>Peronosporales</taxon>
        <taxon>Peronosporaceae</taxon>
        <taxon>Peronosclerospora</taxon>
    </lineage>
</organism>
<reference evidence="1 2" key="1">
    <citation type="journal article" date="2022" name="bioRxiv">
        <title>The genome of the oomycete Peronosclerospora sorghi, a cosmopolitan pathogen of maize and sorghum, is inflated with dispersed pseudogenes.</title>
        <authorList>
            <person name="Fletcher K."/>
            <person name="Martin F."/>
            <person name="Isakeit T."/>
            <person name="Cavanaugh K."/>
            <person name="Magill C."/>
            <person name="Michelmore R."/>
        </authorList>
    </citation>
    <scope>NUCLEOTIDE SEQUENCE [LARGE SCALE GENOMIC DNA]</scope>
    <source>
        <strain evidence="1">P6</strain>
    </source>
</reference>
<comment type="caution">
    <text evidence="1">The sequence shown here is derived from an EMBL/GenBank/DDBJ whole genome shotgun (WGS) entry which is preliminary data.</text>
</comment>
<protein>
    <submittedName>
        <fullName evidence="1">Uncharacterized protein</fullName>
    </submittedName>
</protein>
<proteinExistence type="predicted"/>
<evidence type="ECO:0000313" key="2">
    <source>
        <dbReference type="Proteomes" id="UP001163321"/>
    </source>
</evidence>
<dbReference type="Proteomes" id="UP001163321">
    <property type="component" value="Chromosome 13"/>
</dbReference>
<accession>A0ACC0WHL8</accession>
<name>A0ACC0WHL8_9STRA</name>
<dbReference type="EMBL" id="CM047592">
    <property type="protein sequence ID" value="KAI9917786.1"/>
    <property type="molecule type" value="Genomic_DNA"/>
</dbReference>
<evidence type="ECO:0000313" key="1">
    <source>
        <dbReference type="EMBL" id="KAI9917786.1"/>
    </source>
</evidence>